<dbReference type="Gene3D" id="2.120.10.30">
    <property type="entry name" value="TolB, C-terminal domain"/>
    <property type="match status" value="1"/>
</dbReference>
<evidence type="ECO:0000313" key="5">
    <source>
        <dbReference type="EMBL" id="SFZ75235.1"/>
    </source>
</evidence>
<keyword evidence="1" id="KW-0378">Hydrolase</keyword>
<evidence type="ECO:0000313" key="6">
    <source>
        <dbReference type="Proteomes" id="UP000186513"/>
    </source>
</evidence>
<dbReference type="AlphaFoldDB" id="A0A1K2HEQ9"/>
<dbReference type="STRING" id="1121279.SAMN02745887_01517"/>
<dbReference type="PRINTS" id="PR00862">
    <property type="entry name" value="PROLIGOPTASE"/>
</dbReference>
<evidence type="ECO:0000259" key="4">
    <source>
        <dbReference type="Pfam" id="PF00326"/>
    </source>
</evidence>
<dbReference type="InterPro" id="IPR002470">
    <property type="entry name" value="Peptidase_S9A"/>
</dbReference>
<dbReference type="InterPro" id="IPR011659">
    <property type="entry name" value="WD40"/>
</dbReference>
<dbReference type="InterPro" id="IPR011042">
    <property type="entry name" value="6-blade_b-propeller_TolB-like"/>
</dbReference>
<feature type="chain" id="PRO_5012205139" evidence="3">
    <location>
        <begin position="34"/>
        <end position="659"/>
    </location>
</feature>
<accession>A0A1K2HEQ9</accession>
<protein>
    <submittedName>
        <fullName evidence="5">Dipeptidyl aminopeptidase/acylaminoacyl peptidase</fullName>
    </submittedName>
</protein>
<keyword evidence="6" id="KW-1185">Reference proteome</keyword>
<dbReference type="GO" id="GO:0006508">
    <property type="term" value="P:proteolysis"/>
    <property type="evidence" value="ECO:0007669"/>
    <property type="project" value="InterPro"/>
</dbReference>
<name>A0A1K2HEQ9_9NEIS</name>
<dbReference type="GO" id="GO:0004252">
    <property type="term" value="F:serine-type endopeptidase activity"/>
    <property type="evidence" value="ECO:0007669"/>
    <property type="project" value="InterPro"/>
</dbReference>
<dbReference type="EMBL" id="FPKR01000005">
    <property type="protein sequence ID" value="SFZ75235.1"/>
    <property type="molecule type" value="Genomic_DNA"/>
</dbReference>
<evidence type="ECO:0000256" key="1">
    <source>
        <dbReference type="ARBA" id="ARBA00022801"/>
    </source>
</evidence>
<dbReference type="SUPFAM" id="SSF50993">
    <property type="entry name" value="Peptidase/esterase 'gauge' domain"/>
    <property type="match status" value="1"/>
</dbReference>
<keyword evidence="5" id="KW-0031">Aminopeptidase</keyword>
<dbReference type="Pfam" id="PF07676">
    <property type="entry name" value="PD40"/>
    <property type="match status" value="1"/>
</dbReference>
<feature type="signal peptide" evidence="3">
    <location>
        <begin position="1"/>
        <end position="33"/>
    </location>
</feature>
<keyword evidence="2" id="KW-0720">Serine protease</keyword>
<dbReference type="SUPFAM" id="SSF53474">
    <property type="entry name" value="alpha/beta-Hydrolases"/>
    <property type="match status" value="1"/>
</dbReference>
<dbReference type="PANTHER" id="PTHR42776:SF27">
    <property type="entry name" value="DIPEPTIDYL PEPTIDASE FAMILY MEMBER 6"/>
    <property type="match status" value="1"/>
</dbReference>
<dbReference type="Proteomes" id="UP000186513">
    <property type="component" value="Unassembled WGS sequence"/>
</dbReference>
<dbReference type="InterPro" id="IPR001375">
    <property type="entry name" value="Peptidase_S9_cat"/>
</dbReference>
<reference evidence="5 6" key="1">
    <citation type="submission" date="2016-11" db="EMBL/GenBank/DDBJ databases">
        <authorList>
            <person name="Jaros S."/>
            <person name="Januszkiewicz K."/>
            <person name="Wedrychowicz H."/>
        </authorList>
    </citation>
    <scope>NUCLEOTIDE SEQUENCE [LARGE SCALE GENOMIC DNA]</scope>
    <source>
        <strain evidence="5 6">DSM 18899</strain>
    </source>
</reference>
<gene>
    <name evidence="5" type="ORF">SAMN02745887_01517</name>
</gene>
<organism evidence="5 6">
    <name type="scientific">Chitinimonas taiwanensis DSM 18899</name>
    <dbReference type="NCBI Taxonomy" id="1121279"/>
    <lineage>
        <taxon>Bacteria</taxon>
        <taxon>Pseudomonadati</taxon>
        <taxon>Pseudomonadota</taxon>
        <taxon>Betaproteobacteria</taxon>
        <taxon>Neisseriales</taxon>
        <taxon>Chitinibacteraceae</taxon>
        <taxon>Chitinimonas</taxon>
    </lineage>
</organism>
<dbReference type="GO" id="GO:0004177">
    <property type="term" value="F:aminopeptidase activity"/>
    <property type="evidence" value="ECO:0007669"/>
    <property type="project" value="UniProtKB-KW"/>
</dbReference>
<dbReference type="InterPro" id="IPR029058">
    <property type="entry name" value="AB_hydrolase_fold"/>
</dbReference>
<dbReference type="PANTHER" id="PTHR42776">
    <property type="entry name" value="SERINE PEPTIDASE S9 FAMILY MEMBER"/>
    <property type="match status" value="1"/>
</dbReference>
<evidence type="ECO:0000256" key="3">
    <source>
        <dbReference type="SAM" id="SignalP"/>
    </source>
</evidence>
<evidence type="ECO:0000256" key="2">
    <source>
        <dbReference type="ARBA" id="ARBA00022825"/>
    </source>
</evidence>
<keyword evidence="5" id="KW-0645">Protease</keyword>
<dbReference type="Gene3D" id="3.40.50.1820">
    <property type="entry name" value="alpha/beta hydrolase"/>
    <property type="match status" value="1"/>
</dbReference>
<keyword evidence="3" id="KW-0732">Signal</keyword>
<dbReference type="Pfam" id="PF00326">
    <property type="entry name" value="Peptidase_S9"/>
    <property type="match status" value="1"/>
</dbReference>
<feature type="domain" description="Peptidase S9 prolyl oligopeptidase catalytic" evidence="4">
    <location>
        <begin position="449"/>
        <end position="658"/>
    </location>
</feature>
<proteinExistence type="predicted"/>
<sequence>MSQPLLQPIHKETSLMKPTLLALLLGTTLAAQAAEAPTYQGLGADSVSAATLEKFRAKALPAELSRKVQSVLDLRAPGAGILSPDGQSLYFGWRVTGSAQVWRIDGPQRFPVQMTGGEDATNVLDITPDGQWLLLSRDRKGEENPGLYLQPAKGGALTAIQHLPGVQTFFEFVSDDGRYVYYRSNDEVRDSYTFYRYDIPAAKKEKLFERKGYWSIIDHRADGSLLLQKAASNVAAEIWAWSPSTREFSAVIGQGEAEEHDVRFGSQPGEFFVQTNKLGDVRRLYRMVGGKLSAITPEGKWDVAGFALDKPKQKLYYSVNEAGYTKSYALDARTLKPLKLPAFPGADHVSIAGGTRDGQRIIIGVETATAPRSNYVLDWKSGKLTQWVLPSTPEIDTRQFAVASLESYPTRDGAQIPMFVRRPAQCNPAPCPIVVHFHGGPEAQSDAGFSPYAQLFVDAGFIYVEPNVRGSDGYGKAWLNSDNGAKRLDVVSDIEDAAIYMKRAWAKDGVVPKIGVMGGSYGGYSTLFAMTRYAGAYDAGVATVGMSSLLTFLENTAPYRRALRVAEYGDPVKDREALIKLSPISYIEQLKDPLLIIQGASDPRVPVGEAVQMYEAAQKRGVAAELILFADEGHGAAKRENQVASIGHTLRFFQTYLQR</sequence>